<keyword evidence="2" id="KW-0812">Transmembrane</keyword>
<evidence type="ECO:0000313" key="7">
    <source>
        <dbReference type="EMBL" id="GAA0758553.1"/>
    </source>
</evidence>
<dbReference type="InterPro" id="IPR004864">
    <property type="entry name" value="LEA_2"/>
</dbReference>
<sequence>MQSMLPLSSPSSRRSLLAGFAASALAAATLLSGCAGMGKLEKIKVTVASVESLGVHGLEARFVVKLRVQNPNDISLDYDGLAVDMELNGKPLASGVSNDKGTLPRFGETVVTLPLTVSTVALLRQASELVRDKGGQKEVPYLIKGKIGGGLFGTVEFHQAGVLAIPRL</sequence>
<dbReference type="SUPFAM" id="SSF117070">
    <property type="entry name" value="LEA14-like"/>
    <property type="match status" value="1"/>
</dbReference>
<dbReference type="Gene3D" id="2.60.40.1820">
    <property type="match status" value="1"/>
</dbReference>
<evidence type="ECO:0000256" key="3">
    <source>
        <dbReference type="ARBA" id="ARBA00022989"/>
    </source>
</evidence>
<keyword evidence="3" id="KW-1133">Transmembrane helix</keyword>
<accession>A0ABN1K8T0</accession>
<keyword evidence="8" id="KW-1185">Reference proteome</keyword>
<keyword evidence="5" id="KW-0732">Signal</keyword>
<dbReference type="RefSeq" id="WP_231012154.1">
    <property type="nucleotide sequence ID" value="NZ_BAAAEW010000025.1"/>
</dbReference>
<evidence type="ECO:0000256" key="5">
    <source>
        <dbReference type="SAM" id="SignalP"/>
    </source>
</evidence>
<evidence type="ECO:0000256" key="4">
    <source>
        <dbReference type="ARBA" id="ARBA00023136"/>
    </source>
</evidence>
<name>A0ABN1K8T0_9BURK</name>
<dbReference type="InterPro" id="IPR044839">
    <property type="entry name" value="NDR1-like"/>
</dbReference>
<comment type="caution">
    <text evidence="7">The sequence shown here is derived from an EMBL/GenBank/DDBJ whole genome shotgun (WGS) entry which is preliminary data.</text>
</comment>
<evidence type="ECO:0000256" key="1">
    <source>
        <dbReference type="ARBA" id="ARBA00004167"/>
    </source>
</evidence>
<dbReference type="PANTHER" id="PTHR31234">
    <property type="entry name" value="LATE EMBRYOGENESIS ABUNDANT (LEA) HYDROXYPROLINE-RICH GLYCOPROTEIN FAMILY"/>
    <property type="match status" value="1"/>
</dbReference>
<organism evidence="7 8">
    <name type="scientific">Ideonella azotifigens</name>
    <dbReference type="NCBI Taxonomy" id="513160"/>
    <lineage>
        <taxon>Bacteria</taxon>
        <taxon>Pseudomonadati</taxon>
        <taxon>Pseudomonadota</taxon>
        <taxon>Betaproteobacteria</taxon>
        <taxon>Burkholderiales</taxon>
        <taxon>Sphaerotilaceae</taxon>
        <taxon>Ideonella</taxon>
    </lineage>
</organism>
<feature type="chain" id="PRO_5047002990" evidence="5">
    <location>
        <begin position="27"/>
        <end position="168"/>
    </location>
</feature>
<dbReference type="Proteomes" id="UP001500279">
    <property type="component" value="Unassembled WGS sequence"/>
</dbReference>
<comment type="subcellular location">
    <subcellularLocation>
        <location evidence="1">Membrane</location>
        <topology evidence="1">Single-pass membrane protein</topology>
    </subcellularLocation>
</comment>
<gene>
    <name evidence="7" type="ORF">GCM10009107_39190</name>
</gene>
<dbReference type="SMART" id="SM00769">
    <property type="entry name" value="WHy"/>
    <property type="match status" value="1"/>
</dbReference>
<keyword evidence="4" id="KW-0472">Membrane</keyword>
<dbReference type="Pfam" id="PF03168">
    <property type="entry name" value="LEA_2"/>
    <property type="match status" value="1"/>
</dbReference>
<feature type="domain" description="Water stress and hypersensitive response" evidence="6">
    <location>
        <begin position="45"/>
        <end position="166"/>
    </location>
</feature>
<dbReference type="PANTHER" id="PTHR31234:SF2">
    <property type="entry name" value="OS05G0199100 PROTEIN"/>
    <property type="match status" value="1"/>
</dbReference>
<dbReference type="EMBL" id="BAAAEW010000025">
    <property type="protein sequence ID" value="GAA0758553.1"/>
    <property type="molecule type" value="Genomic_DNA"/>
</dbReference>
<protein>
    <submittedName>
        <fullName evidence="7">LEA type 2 family protein</fullName>
    </submittedName>
</protein>
<dbReference type="InterPro" id="IPR013990">
    <property type="entry name" value="WHy-dom"/>
</dbReference>
<evidence type="ECO:0000259" key="6">
    <source>
        <dbReference type="SMART" id="SM00769"/>
    </source>
</evidence>
<reference evidence="7 8" key="1">
    <citation type="journal article" date="2019" name="Int. J. Syst. Evol. Microbiol.">
        <title>The Global Catalogue of Microorganisms (GCM) 10K type strain sequencing project: providing services to taxonomists for standard genome sequencing and annotation.</title>
        <authorList>
            <consortium name="The Broad Institute Genomics Platform"/>
            <consortium name="The Broad Institute Genome Sequencing Center for Infectious Disease"/>
            <person name="Wu L."/>
            <person name="Ma J."/>
        </authorList>
    </citation>
    <scope>NUCLEOTIDE SEQUENCE [LARGE SCALE GENOMIC DNA]</scope>
    <source>
        <strain evidence="7 8">JCM 15503</strain>
    </source>
</reference>
<evidence type="ECO:0000256" key="2">
    <source>
        <dbReference type="ARBA" id="ARBA00022692"/>
    </source>
</evidence>
<evidence type="ECO:0000313" key="8">
    <source>
        <dbReference type="Proteomes" id="UP001500279"/>
    </source>
</evidence>
<proteinExistence type="predicted"/>
<feature type="signal peptide" evidence="5">
    <location>
        <begin position="1"/>
        <end position="26"/>
    </location>
</feature>